<dbReference type="AlphaFoldDB" id="A0A1F5S751"/>
<evidence type="ECO:0000259" key="2">
    <source>
        <dbReference type="Pfam" id="PF13439"/>
    </source>
</evidence>
<gene>
    <name evidence="3" type="ORF">A2Y83_05535</name>
</gene>
<dbReference type="STRING" id="1797985.A2Y83_05535"/>
<dbReference type="PANTHER" id="PTHR45947">
    <property type="entry name" value="SULFOQUINOVOSYL TRANSFERASE SQD2"/>
    <property type="match status" value="1"/>
</dbReference>
<accession>A0A1F5S751</accession>
<sequence>MRKCLLFTIDFPPRKGGVAKYYENICAGLPSWNISVLCEHEEKESEFDKDQKYRIYRRNLISKFPIWPKWILSFFHLRKIAKKENAEIILAGQILPLGTVALLYKKIFGLPYAVFVHGMDIEMAKRRQRKRKLAKKILENAEFIIANSRYTKNLVINEEIGGEKIEVVYPCVNTRICANVNACLPCLPPAQAGRKQGRQANQREFNRSCQPVLLTVGRLVKRKGHDTVIKALPKIKRKFHDLKYIIGGDGQDRQYLEALAKEYNVEDSVEFIGKISDERKFKLYEESDIFIMPSRDINGDVEGFGIVYLEAALYGKPVIAGDSGGSSEAVINGQTGLLVNPESEDEIAMATIKLLEDKALANKLGVQGRKRVLSEFTLEKQAEKIMKLIQ</sequence>
<dbReference type="EMBL" id="MFFS01000024">
    <property type="protein sequence ID" value="OGF22497.1"/>
    <property type="molecule type" value="Genomic_DNA"/>
</dbReference>
<dbReference type="Pfam" id="PF13439">
    <property type="entry name" value="Glyco_transf_4"/>
    <property type="match status" value="1"/>
</dbReference>
<dbReference type="PANTHER" id="PTHR45947:SF14">
    <property type="entry name" value="SLL1723 PROTEIN"/>
    <property type="match status" value="1"/>
</dbReference>
<dbReference type="CDD" id="cd03801">
    <property type="entry name" value="GT4_PimA-like"/>
    <property type="match status" value="1"/>
</dbReference>
<evidence type="ECO:0008006" key="5">
    <source>
        <dbReference type="Google" id="ProtNLM"/>
    </source>
</evidence>
<organism evidence="3 4">
    <name type="scientific">Candidatus Falkowbacteria bacterium RBG_13_39_14</name>
    <dbReference type="NCBI Taxonomy" id="1797985"/>
    <lineage>
        <taxon>Bacteria</taxon>
        <taxon>Candidatus Falkowiibacteriota</taxon>
    </lineage>
</organism>
<proteinExistence type="predicted"/>
<dbReference type="Proteomes" id="UP000178323">
    <property type="component" value="Unassembled WGS sequence"/>
</dbReference>
<comment type="caution">
    <text evidence="3">The sequence shown here is derived from an EMBL/GenBank/DDBJ whole genome shotgun (WGS) entry which is preliminary data.</text>
</comment>
<feature type="domain" description="Glycosyltransferase subfamily 4-like N-terminal" evidence="2">
    <location>
        <begin position="16"/>
        <end position="174"/>
    </location>
</feature>
<dbReference type="SUPFAM" id="SSF53756">
    <property type="entry name" value="UDP-Glycosyltransferase/glycogen phosphorylase"/>
    <property type="match status" value="1"/>
</dbReference>
<dbReference type="Pfam" id="PF00534">
    <property type="entry name" value="Glycos_transf_1"/>
    <property type="match status" value="1"/>
</dbReference>
<evidence type="ECO:0000259" key="1">
    <source>
        <dbReference type="Pfam" id="PF00534"/>
    </source>
</evidence>
<dbReference type="InterPro" id="IPR028098">
    <property type="entry name" value="Glyco_trans_4-like_N"/>
</dbReference>
<reference evidence="3 4" key="1">
    <citation type="journal article" date="2016" name="Nat. Commun.">
        <title>Thousands of microbial genomes shed light on interconnected biogeochemical processes in an aquifer system.</title>
        <authorList>
            <person name="Anantharaman K."/>
            <person name="Brown C.T."/>
            <person name="Hug L.A."/>
            <person name="Sharon I."/>
            <person name="Castelle C.J."/>
            <person name="Probst A.J."/>
            <person name="Thomas B.C."/>
            <person name="Singh A."/>
            <person name="Wilkins M.J."/>
            <person name="Karaoz U."/>
            <person name="Brodie E.L."/>
            <person name="Williams K.H."/>
            <person name="Hubbard S.S."/>
            <person name="Banfield J.F."/>
        </authorList>
    </citation>
    <scope>NUCLEOTIDE SEQUENCE [LARGE SCALE GENOMIC DNA]</scope>
</reference>
<evidence type="ECO:0000313" key="4">
    <source>
        <dbReference type="Proteomes" id="UP000178323"/>
    </source>
</evidence>
<dbReference type="InterPro" id="IPR001296">
    <property type="entry name" value="Glyco_trans_1"/>
</dbReference>
<evidence type="ECO:0000313" key="3">
    <source>
        <dbReference type="EMBL" id="OGF22497.1"/>
    </source>
</evidence>
<feature type="domain" description="Glycosyl transferase family 1" evidence="1">
    <location>
        <begin position="208"/>
        <end position="371"/>
    </location>
</feature>
<protein>
    <recommendedName>
        <fullName evidence="5">Glycosyl transferase family 1 domain-containing protein</fullName>
    </recommendedName>
</protein>
<dbReference type="GO" id="GO:0016757">
    <property type="term" value="F:glycosyltransferase activity"/>
    <property type="evidence" value="ECO:0007669"/>
    <property type="project" value="InterPro"/>
</dbReference>
<name>A0A1F5S751_9BACT</name>
<dbReference type="Gene3D" id="3.40.50.2000">
    <property type="entry name" value="Glycogen Phosphorylase B"/>
    <property type="match status" value="2"/>
</dbReference>
<dbReference type="InterPro" id="IPR050194">
    <property type="entry name" value="Glycosyltransferase_grp1"/>
</dbReference>